<name>A0A8H5EYL2_9AGAR</name>
<comment type="caution">
    <text evidence="2">The sequence shown here is derived from an EMBL/GenBank/DDBJ whole genome shotgun (WGS) entry which is preliminary data.</text>
</comment>
<feature type="region of interest" description="Disordered" evidence="1">
    <location>
        <begin position="136"/>
        <end position="187"/>
    </location>
</feature>
<dbReference type="Proteomes" id="UP000567179">
    <property type="component" value="Unassembled WGS sequence"/>
</dbReference>
<gene>
    <name evidence="2" type="ORF">D9619_006150</name>
</gene>
<evidence type="ECO:0000313" key="3">
    <source>
        <dbReference type="Proteomes" id="UP000567179"/>
    </source>
</evidence>
<keyword evidence="3" id="KW-1185">Reference proteome</keyword>
<evidence type="ECO:0000313" key="2">
    <source>
        <dbReference type="EMBL" id="KAF5316813.1"/>
    </source>
</evidence>
<dbReference type="EMBL" id="JAACJJ010000042">
    <property type="protein sequence ID" value="KAF5316813.1"/>
    <property type="molecule type" value="Genomic_DNA"/>
</dbReference>
<dbReference type="AlphaFoldDB" id="A0A8H5EYL2"/>
<evidence type="ECO:0000256" key="1">
    <source>
        <dbReference type="SAM" id="MobiDB-lite"/>
    </source>
</evidence>
<accession>A0A8H5EYL2</accession>
<reference evidence="2 3" key="1">
    <citation type="journal article" date="2020" name="ISME J.">
        <title>Uncovering the hidden diversity of litter-decomposition mechanisms in mushroom-forming fungi.</title>
        <authorList>
            <person name="Floudas D."/>
            <person name="Bentzer J."/>
            <person name="Ahren D."/>
            <person name="Johansson T."/>
            <person name="Persson P."/>
            <person name="Tunlid A."/>
        </authorList>
    </citation>
    <scope>NUCLEOTIDE SEQUENCE [LARGE SCALE GENOMIC DNA]</scope>
    <source>
        <strain evidence="2 3">CBS 101986</strain>
    </source>
</reference>
<organism evidence="2 3">
    <name type="scientific">Psilocybe cf. subviscida</name>
    <dbReference type="NCBI Taxonomy" id="2480587"/>
    <lineage>
        <taxon>Eukaryota</taxon>
        <taxon>Fungi</taxon>
        <taxon>Dikarya</taxon>
        <taxon>Basidiomycota</taxon>
        <taxon>Agaricomycotina</taxon>
        <taxon>Agaricomycetes</taxon>
        <taxon>Agaricomycetidae</taxon>
        <taxon>Agaricales</taxon>
        <taxon>Agaricineae</taxon>
        <taxon>Strophariaceae</taxon>
        <taxon>Psilocybe</taxon>
    </lineage>
</organism>
<sequence>MSRREQPLTRPAPLTLLATGGSHGSYALCDRIVTRRLESHAPERRVAEWCAGAVGGMWRALAETQALCDEGAGREGGDGYILIITGGELPAWESRGDIAQTEIVLVLASADSARFSTLFRLPLTYISEYHPIPTQNHTLNTTLPTSPTRPPPTPPTPTQYTTPTPPHEAAISTSPAPLPTYGDEPATPTNALPSLRAILFPVSFPIFSRSQLQEPLAINFSSSRSLCSVARSLARALRSHPSSNYRPGFSAQLRRHDVAIVIPRTHRPRTCYIDRRFRP</sequence>
<feature type="compositionally biased region" description="Pro residues" evidence="1">
    <location>
        <begin position="147"/>
        <end position="157"/>
    </location>
</feature>
<protein>
    <submittedName>
        <fullName evidence="2">Uncharacterized protein</fullName>
    </submittedName>
</protein>
<proteinExistence type="predicted"/>